<dbReference type="EMBL" id="CP023445">
    <property type="protein sequence ID" value="ATE53595.1"/>
    <property type="molecule type" value="Genomic_DNA"/>
</dbReference>
<dbReference type="Proteomes" id="UP000218505">
    <property type="component" value="Chromosome"/>
</dbReference>
<accession>A0A290Z3N7</accession>
<gene>
    <name evidence="1" type="ORF">CNX65_10060</name>
</gene>
<sequence length="139" mass="15442">MRYGRSDDEWETLAEEGRRFLVEQAELKRMTTYTEFNATIARRTGLRAFDFDAESERAALGDLLGHIAEGSFRETGGLLISALVQYLSSNDAGSGFYALARAKGLPVPGNATDRQLFWAGHVGALHKHYARPVARRHSV</sequence>
<evidence type="ECO:0000313" key="2">
    <source>
        <dbReference type="Proteomes" id="UP000218505"/>
    </source>
</evidence>
<protein>
    <submittedName>
        <fullName evidence="1">Uncharacterized protein</fullName>
    </submittedName>
</protein>
<dbReference type="RefSeq" id="WP_096492534.1">
    <property type="nucleotide sequence ID" value="NZ_CP023445.1"/>
</dbReference>
<dbReference type="KEGG" id="apre:CNX65_10060"/>
<organism evidence="1 2">
    <name type="scientific">Actinosynnema pretiosum</name>
    <dbReference type="NCBI Taxonomy" id="42197"/>
    <lineage>
        <taxon>Bacteria</taxon>
        <taxon>Bacillati</taxon>
        <taxon>Actinomycetota</taxon>
        <taxon>Actinomycetes</taxon>
        <taxon>Pseudonocardiales</taxon>
        <taxon>Pseudonocardiaceae</taxon>
        <taxon>Actinosynnema</taxon>
    </lineage>
</organism>
<reference evidence="1" key="1">
    <citation type="submission" date="2017-09" db="EMBL/GenBank/DDBJ databases">
        <title>Complete Genome Sequence of ansamitocin-producing Bacterium Actinosynnema pretiosum X47.</title>
        <authorList>
            <person name="Cao G."/>
            <person name="Zong G."/>
            <person name="Zhong C."/>
            <person name="Fu J."/>
        </authorList>
    </citation>
    <scope>NUCLEOTIDE SEQUENCE [LARGE SCALE GENOMIC DNA]</scope>
    <source>
        <strain evidence="1">X47</strain>
    </source>
</reference>
<proteinExistence type="predicted"/>
<evidence type="ECO:0000313" key="1">
    <source>
        <dbReference type="EMBL" id="ATE53595.1"/>
    </source>
</evidence>
<keyword evidence="2" id="KW-1185">Reference proteome</keyword>
<name>A0A290Z3N7_9PSEU</name>
<dbReference type="AlphaFoldDB" id="A0A290Z3N7"/>